<dbReference type="AlphaFoldDB" id="A0A3Q4GSA1"/>
<dbReference type="PANTHER" id="PTHR23320">
    <property type="entry name" value="MEMBRANE-SPANNING 4-DOMAINS SUBFAMILY A MS4A -RELATED"/>
    <property type="match status" value="1"/>
</dbReference>
<keyword evidence="5 6" id="KW-0472">Membrane</keyword>
<dbReference type="Ensembl" id="ENSNBRT00000006558.1">
    <property type="protein sequence ID" value="ENSNBRP00000006367.1"/>
    <property type="gene ID" value="ENSNBRG00000005005.1"/>
</dbReference>
<comment type="similarity">
    <text evidence="2">Belongs to the MS4A family.</text>
</comment>
<dbReference type="GeneTree" id="ENSGT00510000051675"/>
<comment type="subcellular location">
    <subcellularLocation>
        <location evidence="1">Membrane</location>
        <topology evidence="1">Multi-pass membrane protein</topology>
    </subcellularLocation>
</comment>
<keyword evidence="4 6" id="KW-1133">Transmembrane helix</keyword>
<evidence type="ECO:0000256" key="3">
    <source>
        <dbReference type="ARBA" id="ARBA00022692"/>
    </source>
</evidence>
<sequence length="220" mass="24071">MSVTVSKADGVTVLTLTSDPQSPWPPLCQIFKNLCYSPVCCTVSQHLRGLNRASETVLGTLQIMIGLLNIGFGLILYSTWTSFYLNYVGFPFWLGALFIVSGIVSILAGQLRSSCLMGFSVFMNIAGGIFAITAIVLYGRDLRDASLLWICDRSSDDAKLLTSLDITLITLALLQLAVNIRYAIWGIRALCPQGDKDECHKHAEIYKPVLKEVLMTCPGA</sequence>
<feature type="transmembrane region" description="Helical" evidence="6">
    <location>
        <begin position="116"/>
        <end position="138"/>
    </location>
</feature>
<feature type="transmembrane region" description="Helical" evidence="6">
    <location>
        <begin position="57"/>
        <end position="78"/>
    </location>
</feature>
<dbReference type="OMA" id="LLWICDR"/>
<reference evidence="7" key="1">
    <citation type="submission" date="2025-08" db="UniProtKB">
        <authorList>
            <consortium name="Ensembl"/>
        </authorList>
    </citation>
    <scope>IDENTIFICATION</scope>
</reference>
<keyword evidence="3 6" id="KW-0812">Transmembrane</keyword>
<name>A0A3Q4GSA1_NEOBR</name>
<evidence type="ECO:0000256" key="4">
    <source>
        <dbReference type="ARBA" id="ARBA00022989"/>
    </source>
</evidence>
<feature type="transmembrane region" description="Helical" evidence="6">
    <location>
        <begin position="90"/>
        <end position="109"/>
    </location>
</feature>
<evidence type="ECO:0000313" key="7">
    <source>
        <dbReference type="Ensembl" id="ENSNBRP00000006367.1"/>
    </source>
</evidence>
<reference evidence="7" key="2">
    <citation type="submission" date="2025-09" db="UniProtKB">
        <authorList>
            <consortium name="Ensembl"/>
        </authorList>
    </citation>
    <scope>IDENTIFICATION</scope>
</reference>
<dbReference type="Proteomes" id="UP000261580">
    <property type="component" value="Unassembled WGS sequence"/>
</dbReference>
<dbReference type="STRING" id="32507.ENSNBRP00000006367"/>
<keyword evidence="8" id="KW-1185">Reference proteome</keyword>
<dbReference type="GO" id="GO:0016020">
    <property type="term" value="C:membrane"/>
    <property type="evidence" value="ECO:0007669"/>
    <property type="project" value="UniProtKB-SubCell"/>
</dbReference>
<dbReference type="Bgee" id="ENSNBRG00000005005">
    <property type="expression patterns" value="Expressed in mesonephros and 2 other cell types or tissues"/>
</dbReference>
<dbReference type="Pfam" id="PF04103">
    <property type="entry name" value="CD20"/>
    <property type="match status" value="1"/>
</dbReference>
<evidence type="ECO:0000256" key="5">
    <source>
        <dbReference type="ARBA" id="ARBA00023136"/>
    </source>
</evidence>
<evidence type="ECO:0000256" key="1">
    <source>
        <dbReference type="ARBA" id="ARBA00004141"/>
    </source>
</evidence>
<feature type="transmembrane region" description="Helical" evidence="6">
    <location>
        <begin position="158"/>
        <end position="178"/>
    </location>
</feature>
<dbReference type="InterPro" id="IPR030417">
    <property type="entry name" value="MS4A"/>
</dbReference>
<proteinExistence type="inferred from homology"/>
<accession>A0A3Q4GSA1</accession>
<evidence type="ECO:0000256" key="6">
    <source>
        <dbReference type="SAM" id="Phobius"/>
    </source>
</evidence>
<dbReference type="PANTHER" id="PTHR23320:SF125">
    <property type="entry name" value="TRANSMEMBRANE PROTEIN 176L.1-RELATED"/>
    <property type="match status" value="1"/>
</dbReference>
<dbReference type="InterPro" id="IPR007237">
    <property type="entry name" value="CD20-like"/>
</dbReference>
<evidence type="ECO:0000256" key="2">
    <source>
        <dbReference type="ARBA" id="ARBA00009565"/>
    </source>
</evidence>
<protein>
    <submittedName>
        <fullName evidence="7">Uncharacterized protein</fullName>
    </submittedName>
</protein>
<evidence type="ECO:0000313" key="8">
    <source>
        <dbReference type="Proteomes" id="UP000261580"/>
    </source>
</evidence>
<organism evidence="7 8">
    <name type="scientific">Neolamprologus brichardi</name>
    <name type="common">Fairy cichlid</name>
    <name type="synonym">Lamprologus brichardi</name>
    <dbReference type="NCBI Taxonomy" id="32507"/>
    <lineage>
        <taxon>Eukaryota</taxon>
        <taxon>Metazoa</taxon>
        <taxon>Chordata</taxon>
        <taxon>Craniata</taxon>
        <taxon>Vertebrata</taxon>
        <taxon>Euteleostomi</taxon>
        <taxon>Actinopterygii</taxon>
        <taxon>Neopterygii</taxon>
        <taxon>Teleostei</taxon>
        <taxon>Neoteleostei</taxon>
        <taxon>Acanthomorphata</taxon>
        <taxon>Ovalentaria</taxon>
        <taxon>Cichlomorphae</taxon>
        <taxon>Cichliformes</taxon>
        <taxon>Cichlidae</taxon>
        <taxon>African cichlids</taxon>
        <taxon>Pseudocrenilabrinae</taxon>
        <taxon>Lamprologini</taxon>
        <taxon>Neolamprologus</taxon>
    </lineage>
</organism>